<reference evidence="2 3" key="1">
    <citation type="journal article" date="2020" name="ISME J.">
        <title>Uncovering the hidden diversity of litter-decomposition mechanisms in mushroom-forming fungi.</title>
        <authorList>
            <person name="Floudas D."/>
            <person name="Bentzer J."/>
            <person name="Ahren D."/>
            <person name="Johansson T."/>
            <person name="Persson P."/>
            <person name="Tunlid A."/>
        </authorList>
    </citation>
    <scope>NUCLEOTIDE SEQUENCE [LARGE SCALE GENOMIC DNA]</scope>
    <source>
        <strain evidence="2 3">CBS 291.85</strain>
    </source>
</reference>
<gene>
    <name evidence="2" type="ORF">D9758_018345</name>
</gene>
<comment type="caution">
    <text evidence="2">The sequence shown here is derived from an EMBL/GenBank/DDBJ whole genome shotgun (WGS) entry which is preliminary data.</text>
</comment>
<dbReference type="AlphaFoldDB" id="A0A8H5FAT4"/>
<sequence>MRRFNPWFEIPGLKITLPRRPLLKLRSPTFPRRLPALTGCLICPGPTRSRARAFPTSPASSAQIPPTTAPILKFQASKCSPRRHLSIAGLTLLIVARCRLSRKTTQLPMDPKTVAVARVLPSLQQGRLSPLPPNSTTSHFHNDPANPQA</sequence>
<feature type="compositionally biased region" description="Polar residues" evidence="1">
    <location>
        <begin position="134"/>
        <end position="149"/>
    </location>
</feature>
<protein>
    <submittedName>
        <fullName evidence="2">Uncharacterized protein</fullName>
    </submittedName>
</protein>
<proteinExistence type="predicted"/>
<accession>A0A8H5FAT4</accession>
<dbReference type="Proteomes" id="UP000559256">
    <property type="component" value="Unassembled WGS sequence"/>
</dbReference>
<name>A0A8H5FAT4_9AGAR</name>
<dbReference type="EMBL" id="JAACJM010000343">
    <property type="protein sequence ID" value="KAF5329832.1"/>
    <property type="molecule type" value="Genomic_DNA"/>
</dbReference>
<evidence type="ECO:0000256" key="1">
    <source>
        <dbReference type="SAM" id="MobiDB-lite"/>
    </source>
</evidence>
<evidence type="ECO:0000313" key="3">
    <source>
        <dbReference type="Proteomes" id="UP000559256"/>
    </source>
</evidence>
<keyword evidence="3" id="KW-1185">Reference proteome</keyword>
<organism evidence="2 3">
    <name type="scientific">Tetrapyrgos nigripes</name>
    <dbReference type="NCBI Taxonomy" id="182062"/>
    <lineage>
        <taxon>Eukaryota</taxon>
        <taxon>Fungi</taxon>
        <taxon>Dikarya</taxon>
        <taxon>Basidiomycota</taxon>
        <taxon>Agaricomycotina</taxon>
        <taxon>Agaricomycetes</taxon>
        <taxon>Agaricomycetidae</taxon>
        <taxon>Agaricales</taxon>
        <taxon>Marasmiineae</taxon>
        <taxon>Marasmiaceae</taxon>
        <taxon>Tetrapyrgos</taxon>
    </lineage>
</organism>
<feature type="region of interest" description="Disordered" evidence="1">
    <location>
        <begin position="125"/>
        <end position="149"/>
    </location>
</feature>
<evidence type="ECO:0000313" key="2">
    <source>
        <dbReference type="EMBL" id="KAF5329832.1"/>
    </source>
</evidence>